<keyword evidence="2" id="KW-1185">Reference proteome</keyword>
<reference evidence="1" key="1">
    <citation type="thesis" date="2020" institute="ProQuest LLC" country="789 East Eisenhower Parkway, Ann Arbor, MI, USA">
        <title>Comparative Genomics and Chromosome Evolution.</title>
        <authorList>
            <person name="Mudd A.B."/>
        </authorList>
    </citation>
    <scope>NUCLEOTIDE SEQUENCE</scope>
    <source>
        <strain evidence="1">237g6f4</strain>
        <tissue evidence="1">Blood</tissue>
    </source>
</reference>
<gene>
    <name evidence="1" type="ORF">GDO81_015947</name>
</gene>
<protein>
    <submittedName>
        <fullName evidence="1">Uncharacterized protein</fullName>
    </submittedName>
</protein>
<dbReference type="AlphaFoldDB" id="A0AAV7APK6"/>
<dbReference type="Proteomes" id="UP000824782">
    <property type="component" value="Unassembled WGS sequence"/>
</dbReference>
<name>A0AAV7APK6_ENGPU</name>
<evidence type="ECO:0000313" key="2">
    <source>
        <dbReference type="Proteomes" id="UP000824782"/>
    </source>
</evidence>
<organism evidence="1 2">
    <name type="scientific">Engystomops pustulosus</name>
    <name type="common">Tungara frog</name>
    <name type="synonym">Physalaemus pustulosus</name>
    <dbReference type="NCBI Taxonomy" id="76066"/>
    <lineage>
        <taxon>Eukaryota</taxon>
        <taxon>Metazoa</taxon>
        <taxon>Chordata</taxon>
        <taxon>Craniata</taxon>
        <taxon>Vertebrata</taxon>
        <taxon>Euteleostomi</taxon>
        <taxon>Amphibia</taxon>
        <taxon>Batrachia</taxon>
        <taxon>Anura</taxon>
        <taxon>Neobatrachia</taxon>
        <taxon>Hyloidea</taxon>
        <taxon>Leptodactylidae</taxon>
        <taxon>Leiuperinae</taxon>
        <taxon>Engystomops</taxon>
    </lineage>
</organism>
<evidence type="ECO:0000313" key="1">
    <source>
        <dbReference type="EMBL" id="KAG8563122.1"/>
    </source>
</evidence>
<sequence>MDFFEDCGIVLKPAGPNTLGYPTSRTHRCSVFSDLCPF</sequence>
<accession>A0AAV7APK6</accession>
<proteinExistence type="predicted"/>
<dbReference type="EMBL" id="WNYA01000007">
    <property type="protein sequence ID" value="KAG8563122.1"/>
    <property type="molecule type" value="Genomic_DNA"/>
</dbReference>
<comment type="caution">
    <text evidence="1">The sequence shown here is derived from an EMBL/GenBank/DDBJ whole genome shotgun (WGS) entry which is preliminary data.</text>
</comment>